<name>A0ABT6YNM0_9BACT</name>
<dbReference type="CDD" id="cd00118">
    <property type="entry name" value="LysM"/>
    <property type="match status" value="2"/>
</dbReference>
<gene>
    <name evidence="3" type="ORF">QM480_12295</name>
</gene>
<dbReference type="PANTHER" id="PTHR33734:SF22">
    <property type="entry name" value="MEMBRANE-BOUND LYTIC MUREIN TRANSGLYCOSYLASE D"/>
    <property type="match status" value="1"/>
</dbReference>
<feature type="region of interest" description="Disordered" evidence="1">
    <location>
        <begin position="107"/>
        <end position="142"/>
    </location>
</feature>
<dbReference type="Proteomes" id="UP001236569">
    <property type="component" value="Unassembled WGS sequence"/>
</dbReference>
<accession>A0ABT6YNM0</accession>
<dbReference type="InterPro" id="IPR036908">
    <property type="entry name" value="RlpA-like_sf"/>
</dbReference>
<comment type="caution">
    <text evidence="3">The sequence shown here is derived from an EMBL/GenBank/DDBJ whole genome shotgun (WGS) entry which is preliminary data.</text>
</comment>
<evidence type="ECO:0000259" key="2">
    <source>
        <dbReference type="PROSITE" id="PS51782"/>
    </source>
</evidence>
<organism evidence="3 4">
    <name type="scientific">Flectobacillus longus</name>
    <dbReference type="NCBI Taxonomy" id="2984207"/>
    <lineage>
        <taxon>Bacteria</taxon>
        <taxon>Pseudomonadati</taxon>
        <taxon>Bacteroidota</taxon>
        <taxon>Cytophagia</taxon>
        <taxon>Cytophagales</taxon>
        <taxon>Flectobacillaceae</taxon>
        <taxon>Flectobacillus</taxon>
    </lineage>
</organism>
<sequence>MLRTKANYTVMSSIKKSISELTFTCLVLTGSAVVAEAKEVVKDSLGLIREGDKTFVKYKVDPKQTLFSIVKRFGSNVPEYKAANPGAPDGIKVGDILKIPYNKSLRTMGSSSSASTTPVRKPDPTPQYPTTPPQQQAPSSTNAPKMVTHLVEPGQGLYGIAAKYHIAVADIRKWNSLSSDNLEVGQVLIIDPAEANKRNNTEARNFIQKVDVQPNYPTTTANNQPTSSVPVNTAEPEVKLSSEVSRSQSGFKKTIETGLAELIDVEDKSGKYLALHRSAPVGTLVNVKNVANGQSIWVKVIGRLPDLGADKVVIKLSPRAFEKLNPVDKRIKAEINYMTP</sequence>
<keyword evidence="4" id="KW-1185">Reference proteome</keyword>
<proteinExistence type="predicted"/>
<dbReference type="RefSeq" id="WP_283370163.1">
    <property type="nucleotide sequence ID" value="NZ_JASHID010000007.1"/>
</dbReference>
<dbReference type="Gene3D" id="2.40.40.10">
    <property type="entry name" value="RlpA-like domain"/>
    <property type="match status" value="1"/>
</dbReference>
<evidence type="ECO:0000256" key="1">
    <source>
        <dbReference type="SAM" id="MobiDB-lite"/>
    </source>
</evidence>
<protein>
    <submittedName>
        <fullName evidence="3">LysM peptidoglycan-binding domain-containing protein</fullName>
    </submittedName>
</protein>
<evidence type="ECO:0000313" key="3">
    <source>
        <dbReference type="EMBL" id="MDI9865111.1"/>
    </source>
</evidence>
<feature type="domain" description="LysM" evidence="2">
    <location>
        <begin position="56"/>
        <end position="99"/>
    </location>
</feature>
<dbReference type="EMBL" id="JASHID010000007">
    <property type="protein sequence ID" value="MDI9865111.1"/>
    <property type="molecule type" value="Genomic_DNA"/>
</dbReference>
<dbReference type="PANTHER" id="PTHR33734">
    <property type="entry name" value="LYSM DOMAIN-CONTAINING GPI-ANCHORED PROTEIN 2"/>
    <property type="match status" value="1"/>
</dbReference>
<dbReference type="PROSITE" id="PS51782">
    <property type="entry name" value="LYSM"/>
    <property type="match status" value="2"/>
</dbReference>
<feature type="compositionally biased region" description="Low complexity" evidence="1">
    <location>
        <begin position="133"/>
        <end position="142"/>
    </location>
</feature>
<reference evidence="3 4" key="1">
    <citation type="submission" date="2023-05" db="EMBL/GenBank/DDBJ databases">
        <title>Novel species of genus Flectobacillus isolated from stream in China.</title>
        <authorList>
            <person name="Lu H."/>
        </authorList>
    </citation>
    <scope>NUCLEOTIDE SEQUENCE [LARGE SCALE GENOMIC DNA]</scope>
    <source>
        <strain evidence="3 4">DC10W</strain>
    </source>
</reference>
<feature type="compositionally biased region" description="Polar residues" evidence="1">
    <location>
        <begin position="107"/>
        <end position="118"/>
    </location>
</feature>
<evidence type="ECO:0000313" key="4">
    <source>
        <dbReference type="Proteomes" id="UP001236569"/>
    </source>
</evidence>
<dbReference type="SMART" id="SM00257">
    <property type="entry name" value="LysM"/>
    <property type="match status" value="2"/>
</dbReference>
<dbReference type="Pfam" id="PF01476">
    <property type="entry name" value="LysM"/>
    <property type="match status" value="2"/>
</dbReference>
<dbReference type="SUPFAM" id="SSF54106">
    <property type="entry name" value="LysM domain"/>
    <property type="match status" value="2"/>
</dbReference>
<dbReference type="InterPro" id="IPR018392">
    <property type="entry name" value="LysM"/>
</dbReference>
<dbReference type="Gene3D" id="3.10.350.10">
    <property type="entry name" value="LysM domain"/>
    <property type="match status" value="2"/>
</dbReference>
<feature type="domain" description="LysM" evidence="2">
    <location>
        <begin position="147"/>
        <end position="190"/>
    </location>
</feature>
<dbReference type="InterPro" id="IPR036779">
    <property type="entry name" value="LysM_dom_sf"/>
</dbReference>